<dbReference type="InterPro" id="IPR011989">
    <property type="entry name" value="ARM-like"/>
</dbReference>
<accession>A0A067SNS0</accession>
<dbReference type="HOGENOM" id="CLU_010273_0_0_1"/>
<name>A0A067SNS0_GALM3</name>
<dbReference type="EMBL" id="KL142388">
    <property type="protein sequence ID" value="KDR72536.1"/>
    <property type="molecule type" value="Genomic_DNA"/>
</dbReference>
<protein>
    <submittedName>
        <fullName evidence="2">Uncharacterized protein</fullName>
    </submittedName>
</protein>
<dbReference type="SUPFAM" id="SSF48371">
    <property type="entry name" value="ARM repeat"/>
    <property type="match status" value="1"/>
</dbReference>
<dbReference type="Gene3D" id="1.25.10.10">
    <property type="entry name" value="Leucine-rich Repeat Variant"/>
    <property type="match status" value="1"/>
</dbReference>
<keyword evidence="3" id="KW-1185">Reference proteome</keyword>
<feature type="compositionally biased region" description="Low complexity" evidence="1">
    <location>
        <begin position="17"/>
        <end position="28"/>
    </location>
</feature>
<dbReference type="AlphaFoldDB" id="A0A067SNS0"/>
<evidence type="ECO:0000256" key="1">
    <source>
        <dbReference type="SAM" id="MobiDB-lite"/>
    </source>
</evidence>
<dbReference type="InterPro" id="IPR016024">
    <property type="entry name" value="ARM-type_fold"/>
</dbReference>
<evidence type="ECO:0000313" key="2">
    <source>
        <dbReference type="EMBL" id="KDR72536.1"/>
    </source>
</evidence>
<sequence length="703" mass="78635">MPGPGSRGKGKSKGNKPKNSTASSSRATASTTDVDEVYVTEIDHAEAWGIVVNILCNIFELPDLTSRSGLKKVHTNFSVIYEKIAKVYQRHPENVKIRGGIVGIFAKMCVDSLLRDKLMDKGILDMIMPLLDVDETRHLALRALSTITRHGGSKTRIEIAKRAHVLTNLIRNLPDDEKVAELGVTTLAHSVMAVVEGDAKPANPSVLKSIDMVDIFKTVLEAVKRPYTRPRSIIDHAVELVSISTLHASSSFKSYTPAVNFLVAGLRSKDWVTRCTCLGGLIRLYRFEAEEDQRHLDPQRFIAAIQRGVPNHLGDIMMDYGTMRCDIYLTLKCSGEFQKAMMACAQNHDLYALGLKQAELILKTEFSIADGMFEVEDPVTRKRSFDNLGLPFKSWSESLPHCAKAIRKMNKRSEEDFADILEIKYFIMKQRIPDAVSFAKKAIQRNPEQAYFFYAITLSADNVQGLRAAKKGLKCKMITPFVMYQMMQRAVQHAGDMGVKLLQDMPEAGEQKWEEGIAFLMSALDDAKAYVEGAPPDNRHMKNVGYWYVLLTMLINEDLSPDLRELSVSATGRILPFLFFKAGLERLKLADQFSQFIGVPPPKTNLRLAQQSAVKHFSGATKEFSRVFETLDKEKGKGTLVPDQSKLDDDLSAWLEDMKLEDGTFEETVGCRAASGRAKVNTDRITLYRCSWCGNPSAVLRKC</sequence>
<dbReference type="Proteomes" id="UP000027222">
    <property type="component" value="Unassembled WGS sequence"/>
</dbReference>
<evidence type="ECO:0000313" key="3">
    <source>
        <dbReference type="Proteomes" id="UP000027222"/>
    </source>
</evidence>
<proteinExistence type="predicted"/>
<feature type="region of interest" description="Disordered" evidence="1">
    <location>
        <begin position="1"/>
        <end position="28"/>
    </location>
</feature>
<gene>
    <name evidence="2" type="ORF">GALMADRAFT_73678</name>
</gene>
<reference evidence="3" key="1">
    <citation type="journal article" date="2014" name="Proc. Natl. Acad. Sci. U.S.A.">
        <title>Extensive sampling of basidiomycete genomes demonstrates inadequacy of the white-rot/brown-rot paradigm for wood decay fungi.</title>
        <authorList>
            <person name="Riley R."/>
            <person name="Salamov A.A."/>
            <person name="Brown D.W."/>
            <person name="Nagy L.G."/>
            <person name="Floudas D."/>
            <person name="Held B.W."/>
            <person name="Levasseur A."/>
            <person name="Lombard V."/>
            <person name="Morin E."/>
            <person name="Otillar R."/>
            <person name="Lindquist E.A."/>
            <person name="Sun H."/>
            <person name="LaButti K.M."/>
            <person name="Schmutz J."/>
            <person name="Jabbour D."/>
            <person name="Luo H."/>
            <person name="Baker S.E."/>
            <person name="Pisabarro A.G."/>
            <person name="Walton J.D."/>
            <person name="Blanchette R.A."/>
            <person name="Henrissat B."/>
            <person name="Martin F."/>
            <person name="Cullen D."/>
            <person name="Hibbett D.S."/>
            <person name="Grigoriev I.V."/>
        </authorList>
    </citation>
    <scope>NUCLEOTIDE SEQUENCE [LARGE SCALE GENOMIC DNA]</scope>
    <source>
        <strain evidence="3">CBS 339.88</strain>
    </source>
</reference>
<dbReference type="OrthoDB" id="341421at2759"/>
<organism evidence="2 3">
    <name type="scientific">Galerina marginata (strain CBS 339.88)</name>
    <dbReference type="NCBI Taxonomy" id="685588"/>
    <lineage>
        <taxon>Eukaryota</taxon>
        <taxon>Fungi</taxon>
        <taxon>Dikarya</taxon>
        <taxon>Basidiomycota</taxon>
        <taxon>Agaricomycotina</taxon>
        <taxon>Agaricomycetes</taxon>
        <taxon>Agaricomycetidae</taxon>
        <taxon>Agaricales</taxon>
        <taxon>Agaricineae</taxon>
        <taxon>Strophariaceae</taxon>
        <taxon>Galerina</taxon>
    </lineage>
</organism>